<gene>
    <name evidence="1" type="ORF">CEXT_196681</name>
</gene>
<evidence type="ECO:0000313" key="2">
    <source>
        <dbReference type="Proteomes" id="UP001054945"/>
    </source>
</evidence>
<dbReference type="EMBL" id="BPLR01020168">
    <property type="protein sequence ID" value="GIX75420.1"/>
    <property type="molecule type" value="Genomic_DNA"/>
</dbReference>
<comment type="caution">
    <text evidence="1">The sequence shown here is derived from an EMBL/GenBank/DDBJ whole genome shotgun (WGS) entry which is preliminary data.</text>
</comment>
<organism evidence="1 2">
    <name type="scientific">Caerostris extrusa</name>
    <name type="common">Bark spider</name>
    <name type="synonym">Caerostris bankana</name>
    <dbReference type="NCBI Taxonomy" id="172846"/>
    <lineage>
        <taxon>Eukaryota</taxon>
        <taxon>Metazoa</taxon>
        <taxon>Ecdysozoa</taxon>
        <taxon>Arthropoda</taxon>
        <taxon>Chelicerata</taxon>
        <taxon>Arachnida</taxon>
        <taxon>Araneae</taxon>
        <taxon>Araneomorphae</taxon>
        <taxon>Entelegynae</taxon>
        <taxon>Araneoidea</taxon>
        <taxon>Araneidae</taxon>
        <taxon>Caerostris</taxon>
    </lineage>
</organism>
<keyword evidence="2" id="KW-1185">Reference proteome</keyword>
<dbReference type="Proteomes" id="UP001054945">
    <property type="component" value="Unassembled WGS sequence"/>
</dbReference>
<protein>
    <submittedName>
        <fullName evidence="1">Uncharacterized protein</fullName>
    </submittedName>
</protein>
<dbReference type="AlphaFoldDB" id="A0AAV4MU08"/>
<sequence length="104" mass="11783">MDRSKINLEGKPELTAPNLCNVGKQIPPVYSLDVIQAQWVSKTMHTDDQKLNEERGVIKEPHEYDESSGAILIPPLKFTLQKQRCSEVFSGYPEYLCQNISSSM</sequence>
<evidence type="ECO:0000313" key="1">
    <source>
        <dbReference type="EMBL" id="GIX75420.1"/>
    </source>
</evidence>
<reference evidence="1 2" key="1">
    <citation type="submission" date="2021-06" db="EMBL/GenBank/DDBJ databases">
        <title>Caerostris extrusa draft genome.</title>
        <authorList>
            <person name="Kono N."/>
            <person name="Arakawa K."/>
        </authorList>
    </citation>
    <scope>NUCLEOTIDE SEQUENCE [LARGE SCALE GENOMIC DNA]</scope>
</reference>
<accession>A0AAV4MU08</accession>
<proteinExistence type="predicted"/>
<name>A0AAV4MU08_CAEEX</name>